<organism evidence="3 4">
    <name type="scientific">Candidatus Doudnabacteria bacterium RIFCSPHIGHO2_01_FULL_45_18</name>
    <dbReference type="NCBI Taxonomy" id="1817823"/>
    <lineage>
        <taxon>Bacteria</taxon>
        <taxon>Candidatus Doudnaibacteriota</taxon>
    </lineage>
</organism>
<accession>A0A1F5NSR3</accession>
<protein>
    <recommendedName>
        <fullName evidence="2">Cohesin domain-containing protein</fullName>
    </recommendedName>
</protein>
<dbReference type="AlphaFoldDB" id="A0A1F5NSR3"/>
<dbReference type="InterPro" id="IPR008965">
    <property type="entry name" value="CBM2/CBM3_carb-bd_dom_sf"/>
</dbReference>
<dbReference type="Pfam" id="PF00963">
    <property type="entry name" value="Cohesin"/>
    <property type="match status" value="1"/>
</dbReference>
<sequence length="221" mass="24522">MPETNNKKAVNKNSNELAWYNKWHDSRHHVLTHWLILAVIVVFAWALLYNKINDWISIFSEPEIQVRISQGQANLSLDPQQATVTVGDIFSVDVVLDTGDKPVDGVDIYSMHYDPSILQVLDDNPAKAGKQILSGKILEINAANIVEEKTGSIKFAQVSDFGTNFTGRGILATIHFKALNPGTAYLKFDFTKGSTIDSNAAYRGKDQLSRVVDAIFTVNSK</sequence>
<proteinExistence type="predicted"/>
<keyword evidence="1" id="KW-0812">Transmembrane</keyword>
<feature type="domain" description="Cohesin" evidence="2">
    <location>
        <begin position="80"/>
        <end position="184"/>
    </location>
</feature>
<evidence type="ECO:0000313" key="3">
    <source>
        <dbReference type="EMBL" id="OGE80604.1"/>
    </source>
</evidence>
<dbReference type="Gene3D" id="2.60.40.680">
    <property type="match status" value="1"/>
</dbReference>
<dbReference type="SUPFAM" id="SSF49384">
    <property type="entry name" value="Carbohydrate-binding domain"/>
    <property type="match status" value="1"/>
</dbReference>
<dbReference type="EMBL" id="MFEJ01000005">
    <property type="protein sequence ID" value="OGE80604.1"/>
    <property type="molecule type" value="Genomic_DNA"/>
</dbReference>
<keyword evidence="1" id="KW-0472">Membrane</keyword>
<comment type="caution">
    <text evidence="3">The sequence shown here is derived from an EMBL/GenBank/DDBJ whole genome shotgun (WGS) entry which is preliminary data.</text>
</comment>
<evidence type="ECO:0000256" key="1">
    <source>
        <dbReference type="SAM" id="Phobius"/>
    </source>
</evidence>
<dbReference type="Proteomes" id="UP000176233">
    <property type="component" value="Unassembled WGS sequence"/>
</dbReference>
<feature type="transmembrane region" description="Helical" evidence="1">
    <location>
        <begin position="31"/>
        <end position="49"/>
    </location>
</feature>
<evidence type="ECO:0000313" key="4">
    <source>
        <dbReference type="Proteomes" id="UP000176233"/>
    </source>
</evidence>
<dbReference type="InterPro" id="IPR002102">
    <property type="entry name" value="Cohesin_dom"/>
</dbReference>
<dbReference type="CDD" id="cd08547">
    <property type="entry name" value="Type_II_cohesin"/>
    <property type="match status" value="1"/>
</dbReference>
<dbReference type="GO" id="GO:0000272">
    <property type="term" value="P:polysaccharide catabolic process"/>
    <property type="evidence" value="ECO:0007669"/>
    <property type="project" value="InterPro"/>
</dbReference>
<gene>
    <name evidence="3" type="ORF">A2660_00775</name>
</gene>
<dbReference type="GO" id="GO:0030246">
    <property type="term" value="F:carbohydrate binding"/>
    <property type="evidence" value="ECO:0007669"/>
    <property type="project" value="InterPro"/>
</dbReference>
<keyword evidence="1" id="KW-1133">Transmembrane helix</keyword>
<name>A0A1F5NSR3_9BACT</name>
<reference evidence="3 4" key="1">
    <citation type="journal article" date="2016" name="Nat. Commun.">
        <title>Thousands of microbial genomes shed light on interconnected biogeochemical processes in an aquifer system.</title>
        <authorList>
            <person name="Anantharaman K."/>
            <person name="Brown C.T."/>
            <person name="Hug L.A."/>
            <person name="Sharon I."/>
            <person name="Castelle C.J."/>
            <person name="Probst A.J."/>
            <person name="Thomas B.C."/>
            <person name="Singh A."/>
            <person name="Wilkins M.J."/>
            <person name="Karaoz U."/>
            <person name="Brodie E.L."/>
            <person name="Williams K.H."/>
            <person name="Hubbard S.S."/>
            <person name="Banfield J.F."/>
        </authorList>
    </citation>
    <scope>NUCLEOTIDE SEQUENCE [LARGE SCALE GENOMIC DNA]</scope>
</reference>
<evidence type="ECO:0000259" key="2">
    <source>
        <dbReference type="Pfam" id="PF00963"/>
    </source>
</evidence>